<dbReference type="GO" id="GO:0030488">
    <property type="term" value="P:tRNA methylation"/>
    <property type="evidence" value="ECO:0007669"/>
    <property type="project" value="TreeGrafter"/>
</dbReference>
<gene>
    <name evidence="3" type="ORF">GIB67_013521</name>
</gene>
<dbReference type="InterPro" id="IPR051954">
    <property type="entry name" value="tRNA_methyltransferase_THADA"/>
</dbReference>
<proteinExistence type="predicted"/>
<feature type="domain" description="DUF2428" evidence="1">
    <location>
        <begin position="831"/>
        <end position="1002"/>
    </location>
</feature>
<comment type="caution">
    <text evidence="3">The sequence shown here is derived from an EMBL/GenBank/DDBJ whole genome shotgun (WGS) entry which is preliminary data.</text>
</comment>
<dbReference type="Pfam" id="PF25150">
    <property type="entry name" value="TPR_Trm732"/>
    <property type="match status" value="1"/>
</dbReference>
<dbReference type="PANTHER" id="PTHR14387:SF0">
    <property type="entry name" value="DUF2428 DOMAIN-CONTAINING PROTEIN"/>
    <property type="match status" value="1"/>
</dbReference>
<feature type="domain" description="tRNA (32-2'-O)-methyltransferase regulator THADA-like TPR repeats region" evidence="2">
    <location>
        <begin position="376"/>
        <end position="676"/>
    </location>
</feature>
<dbReference type="InterPro" id="IPR056843">
    <property type="entry name" value="THADA-like_TPR"/>
</dbReference>
<dbReference type="InterPro" id="IPR019442">
    <property type="entry name" value="THADA/TRM732_DUF2428"/>
</dbReference>
<dbReference type="EMBL" id="JACGCM010002890">
    <property type="protein sequence ID" value="KAF6134124.1"/>
    <property type="molecule type" value="Genomic_DNA"/>
</dbReference>
<dbReference type="AlphaFoldDB" id="A0A7J7KUY4"/>
<dbReference type="Proteomes" id="UP000541444">
    <property type="component" value="Unassembled WGS sequence"/>
</dbReference>
<name>A0A7J7KUY4_9MAGN</name>
<dbReference type="Pfam" id="PF10350">
    <property type="entry name" value="DUF2428"/>
    <property type="match status" value="1"/>
</dbReference>
<protein>
    <submittedName>
        <fullName evidence="3">Uncharacterized protein</fullName>
    </submittedName>
</protein>
<dbReference type="OrthoDB" id="73997at2759"/>
<evidence type="ECO:0000259" key="2">
    <source>
        <dbReference type="Pfam" id="PF25150"/>
    </source>
</evidence>
<keyword evidence="4" id="KW-1185">Reference proteome</keyword>
<evidence type="ECO:0000313" key="4">
    <source>
        <dbReference type="Proteomes" id="UP000541444"/>
    </source>
</evidence>
<evidence type="ECO:0000313" key="3">
    <source>
        <dbReference type="EMBL" id="KAF6134124.1"/>
    </source>
</evidence>
<accession>A0A7J7KUY4</accession>
<dbReference type="GO" id="GO:0005829">
    <property type="term" value="C:cytosol"/>
    <property type="evidence" value="ECO:0007669"/>
    <property type="project" value="TreeGrafter"/>
</dbReference>
<organism evidence="3 4">
    <name type="scientific">Kingdonia uniflora</name>
    <dbReference type="NCBI Taxonomy" id="39325"/>
    <lineage>
        <taxon>Eukaryota</taxon>
        <taxon>Viridiplantae</taxon>
        <taxon>Streptophyta</taxon>
        <taxon>Embryophyta</taxon>
        <taxon>Tracheophyta</taxon>
        <taxon>Spermatophyta</taxon>
        <taxon>Magnoliopsida</taxon>
        <taxon>Ranunculales</taxon>
        <taxon>Circaeasteraceae</taxon>
        <taxon>Kingdonia</taxon>
    </lineage>
</organism>
<sequence>MGVWVGKMRRFWVSRVGLSLLSYPKLGFLVEVLEECLVLIAVDIVVGLKGVVSEVNDGSRPSPVVMEQCQDAMSCSYYLLQRFPSKFMDCSDCWEVQSGLVTKDFTTFENVVDVFLGVLKSSGFSRNCLVAAGVSFCAALQVCLNPKELAYFIVKGLFRWTGCISIVCSNSDDGVLDPTVPYKGDFYTEIDNFSVLSRLCLLGGILTAVPRTIKTSVLADLANISDNYDPIPEDMGMRIIKIIWNNLEDPLNQTVKQVHLIFDLFIDIQSNLRLADGGEIMKSFLLKTATDLLHLGARCKGRYVPLASLLKRLGAKVILEMNPHILFEIVYAYIDDDVCSAATTFLKCFLECLRDEFWSSDGMEKGYIIFRGHCLPPILFGLVSEVSKLRSNLNTYALPVVLGVDVDSIFPMLNFISVGENKDDIELNYSELAGAQMALTIDQKVAALVSLLKVSRLLALIEGDIDNYSEASMLQEDVDPLALVCVKGIKVKVLVKWLALAPSHVDETLRIDAAESLFLNPKTSSLPSNLELHLLKEAVPLNMRCCSTAFQMKWASLFRKFFSRVRTALERQLKQACWQPVVGLDKGTNLTVSYGARNLFHFMKWFSCFLSFSCYPSAPYERKIMAMELILVMINTWPILPPSQGNYSYPYSEGFILPDSTLLLVGSIIDSWDRLRENSFRILLHFLTPLPGISNQKRVVEVVSWAKKLVCSPRVRESDAGVLILRLIFRKYVLELGWIVRVSNNVMCFQSKSELFNGVVEISRSRFPVIEYILSLVDWLNAAVTEGEKDLFEACKNSFVHGTLLTLRYTFEELDWNSDVVLASNLEMRNALRKLLELVVRITGLALGVVSSDAWHLPEDMDDMINEDTYISDVLVEINTPESSSELQVIDLKPVDTVRQGKQVVMVGCWLAMKEVSLLLGTITRKIPLPQCNSSDSSDPRDSNSEAAPDEMLDVKQLEAIGNHFLEVLLKMKHNGAIDKTRAGFTALCNQLLCSNDPRTRTTVLVTARKPLWLELLDGVTGSERQLDAEMLMNQIDSARDQPEQKDIDAVTVAQRIIEFAAFTIMIWIMLGISSLPTPSSRRYPVPKS</sequence>
<reference evidence="3 4" key="1">
    <citation type="journal article" date="2020" name="IScience">
        <title>Genome Sequencing of the Endangered Kingdonia uniflora (Circaeasteraceae, Ranunculales) Reveals Potential Mechanisms of Evolutionary Specialization.</title>
        <authorList>
            <person name="Sun Y."/>
            <person name="Deng T."/>
            <person name="Zhang A."/>
            <person name="Moore M.J."/>
            <person name="Landis J.B."/>
            <person name="Lin N."/>
            <person name="Zhang H."/>
            <person name="Zhang X."/>
            <person name="Huang J."/>
            <person name="Zhang X."/>
            <person name="Sun H."/>
            <person name="Wang H."/>
        </authorList>
    </citation>
    <scope>NUCLEOTIDE SEQUENCE [LARGE SCALE GENOMIC DNA]</scope>
    <source>
        <strain evidence="3">TB1705</strain>
        <tissue evidence="3">Leaf</tissue>
    </source>
</reference>
<dbReference type="PANTHER" id="PTHR14387">
    <property type="entry name" value="THADA/DEATH RECEPTOR INTERACTING PROTEIN"/>
    <property type="match status" value="1"/>
</dbReference>
<evidence type="ECO:0000259" key="1">
    <source>
        <dbReference type="Pfam" id="PF10350"/>
    </source>
</evidence>